<gene>
    <name evidence="2" type="ORF">EYF80_005738</name>
</gene>
<dbReference type="EMBL" id="SRLO01000030">
    <property type="protein sequence ID" value="TNN83867.1"/>
    <property type="molecule type" value="Genomic_DNA"/>
</dbReference>
<evidence type="ECO:0000313" key="2">
    <source>
        <dbReference type="EMBL" id="TNN83867.1"/>
    </source>
</evidence>
<name>A0A4Z2J1H6_9TELE</name>
<keyword evidence="3" id="KW-1185">Reference proteome</keyword>
<accession>A0A4Z2J1H6</accession>
<reference evidence="2 3" key="1">
    <citation type="submission" date="2019-03" db="EMBL/GenBank/DDBJ databases">
        <title>First draft genome of Liparis tanakae, snailfish: a comprehensive survey of snailfish specific genes.</title>
        <authorList>
            <person name="Kim W."/>
            <person name="Song I."/>
            <person name="Jeong J.-H."/>
            <person name="Kim D."/>
            <person name="Kim S."/>
            <person name="Ryu S."/>
            <person name="Song J.Y."/>
            <person name="Lee S.K."/>
        </authorList>
    </citation>
    <scope>NUCLEOTIDE SEQUENCE [LARGE SCALE GENOMIC DNA]</scope>
    <source>
        <tissue evidence="2">Muscle</tissue>
    </source>
</reference>
<proteinExistence type="predicted"/>
<dbReference type="AlphaFoldDB" id="A0A4Z2J1H6"/>
<protein>
    <submittedName>
        <fullName evidence="2">Uncharacterized protein</fullName>
    </submittedName>
</protein>
<dbReference type="Proteomes" id="UP000314294">
    <property type="component" value="Unassembled WGS sequence"/>
</dbReference>
<sequence length="83" mass="8956">MPASRERCRRGRFRVEILASDSQTGRITAKKAAKRALKGLSNRGRGIRGNVAPRQSRGPPVAPGRDSVTALGGAALWELVDYL</sequence>
<feature type="region of interest" description="Disordered" evidence="1">
    <location>
        <begin position="34"/>
        <end position="66"/>
    </location>
</feature>
<comment type="caution">
    <text evidence="2">The sequence shown here is derived from an EMBL/GenBank/DDBJ whole genome shotgun (WGS) entry which is preliminary data.</text>
</comment>
<organism evidence="2 3">
    <name type="scientific">Liparis tanakae</name>
    <name type="common">Tanaka's snailfish</name>
    <dbReference type="NCBI Taxonomy" id="230148"/>
    <lineage>
        <taxon>Eukaryota</taxon>
        <taxon>Metazoa</taxon>
        <taxon>Chordata</taxon>
        <taxon>Craniata</taxon>
        <taxon>Vertebrata</taxon>
        <taxon>Euteleostomi</taxon>
        <taxon>Actinopterygii</taxon>
        <taxon>Neopterygii</taxon>
        <taxon>Teleostei</taxon>
        <taxon>Neoteleostei</taxon>
        <taxon>Acanthomorphata</taxon>
        <taxon>Eupercaria</taxon>
        <taxon>Perciformes</taxon>
        <taxon>Cottioidei</taxon>
        <taxon>Cottales</taxon>
        <taxon>Liparidae</taxon>
        <taxon>Liparis</taxon>
    </lineage>
</organism>
<evidence type="ECO:0000313" key="3">
    <source>
        <dbReference type="Proteomes" id="UP000314294"/>
    </source>
</evidence>
<evidence type="ECO:0000256" key="1">
    <source>
        <dbReference type="SAM" id="MobiDB-lite"/>
    </source>
</evidence>